<reference evidence="1 2" key="2">
    <citation type="journal article" date="2013" name="Genome Announc.">
        <title>Genome Sequence of Growth-Improving Paenibacillus mucilaginosus Strain KNP414.</title>
        <authorList>
            <person name="Lu J.J."/>
            <person name="Wang J.F."/>
            <person name="Hu X.F."/>
        </authorList>
    </citation>
    <scope>NUCLEOTIDE SEQUENCE [LARGE SCALE GENOMIC DNA]</scope>
    <source>
        <strain evidence="1 2">KNP414</strain>
    </source>
</reference>
<dbReference type="HOGENOM" id="CLU_2956233_0_0_9"/>
<dbReference type="KEGG" id="pms:KNP414_07224"/>
<organism evidence="1 2">
    <name type="scientific">Paenibacillus mucilaginosus (strain KNP414)</name>
    <dbReference type="NCBI Taxonomy" id="1036673"/>
    <lineage>
        <taxon>Bacteria</taxon>
        <taxon>Bacillati</taxon>
        <taxon>Bacillota</taxon>
        <taxon>Bacilli</taxon>
        <taxon>Bacillales</taxon>
        <taxon>Paenibacillaceae</taxon>
        <taxon>Paenibacillus</taxon>
    </lineage>
</organism>
<evidence type="ECO:0000313" key="1">
    <source>
        <dbReference type="EMBL" id="AEI45734.1"/>
    </source>
</evidence>
<accession>F8FN64</accession>
<evidence type="ECO:0000313" key="2">
    <source>
        <dbReference type="Proteomes" id="UP000006620"/>
    </source>
</evidence>
<name>F8FN64_PAEMK</name>
<dbReference type="AlphaFoldDB" id="F8FN64"/>
<protein>
    <submittedName>
        <fullName evidence="1">Uncharacterized protein</fullName>
    </submittedName>
</protein>
<dbReference type="EMBL" id="CP002869">
    <property type="protein sequence ID" value="AEI45734.1"/>
    <property type="molecule type" value="Genomic_DNA"/>
</dbReference>
<proteinExistence type="predicted"/>
<dbReference type="PATRIC" id="fig|1036673.3.peg.6739"/>
<gene>
    <name evidence="1" type="ordered locus">KNP414_07224</name>
</gene>
<sequence length="59" mass="7157">MLYRHVRPSRLELWVLHRKRIVLYLSSLWRNMLRGKFGVIKMLIVSVSSNIGPDRKWSY</sequence>
<dbReference type="Proteomes" id="UP000006620">
    <property type="component" value="Chromosome"/>
</dbReference>
<reference evidence="2" key="1">
    <citation type="submission" date="2011-06" db="EMBL/GenBank/DDBJ databases">
        <title>Complete genome sequence of Paenibacillus mucilaginosus KNP414.</title>
        <authorList>
            <person name="Wang J."/>
            <person name="Hu S."/>
            <person name="Hu X."/>
            <person name="Zhang B."/>
            <person name="Dong D."/>
            <person name="Zhang S."/>
            <person name="Zhao K."/>
            <person name="Wu D."/>
        </authorList>
    </citation>
    <scope>NUCLEOTIDE SEQUENCE [LARGE SCALE GENOMIC DNA]</scope>
    <source>
        <strain evidence="2">KNP414</strain>
    </source>
</reference>